<dbReference type="PANTHER" id="PTHR20961">
    <property type="entry name" value="GLYCOSYLTRANSFERASE"/>
    <property type="match status" value="1"/>
</dbReference>
<keyword evidence="6" id="KW-1185">Reference proteome</keyword>
<evidence type="ECO:0000256" key="3">
    <source>
        <dbReference type="ARBA" id="ARBA00023180"/>
    </source>
</evidence>
<keyword evidence="2" id="KW-0808">Transferase</keyword>
<gene>
    <name evidence="5" type="ORF">ACFSSE_05015</name>
</gene>
<dbReference type="InterPro" id="IPR007657">
    <property type="entry name" value="Glycosyltransferase_61"/>
</dbReference>
<dbReference type="InterPro" id="IPR049625">
    <property type="entry name" value="Glyco_transf_61_cat"/>
</dbReference>
<dbReference type="Pfam" id="PF04577">
    <property type="entry name" value="Glyco_transf_61"/>
    <property type="match status" value="1"/>
</dbReference>
<evidence type="ECO:0000256" key="2">
    <source>
        <dbReference type="ARBA" id="ARBA00022679"/>
    </source>
</evidence>
<name>A0ABW5TRG9_9SPHI</name>
<dbReference type="RefSeq" id="WP_379041878.1">
    <property type="nucleotide sequence ID" value="NZ_JBHSKW010000018.1"/>
</dbReference>
<comment type="caution">
    <text evidence="5">The sequence shown here is derived from an EMBL/GenBank/DDBJ whole genome shotgun (WGS) entry which is preliminary data.</text>
</comment>
<evidence type="ECO:0000313" key="6">
    <source>
        <dbReference type="Proteomes" id="UP001597546"/>
    </source>
</evidence>
<sequence length="335" mass="39409">MKHILTDKYLSNRKLPINYNKNDAHIFSQELKKIIPSNYILKLKNVFIVEETLFHNWFVLGKYTHTFKLDKIYKLKIILKRFLLPEIKIEKAIWITDDLSVGYFHWFLDCLPRLLNISKIDDSHDSVIILRPEVANQSFVKETLDLLGYKYFIKEDKKINIKCHELIVANHCATTTGNYNDIVIKELRSVFLKKISPKNGSIKKWVYISRDKSSRRKANNETELVNMLLTLHVEIHYFEEYSILKQMDIIAHTDYLISIHGASLTNMLFMKENTHIIELRNKLDTHSNCYFSLASALDINYHYLLNEGTSDIPHFANLMIDIASLKNYILNLKKN</sequence>
<proteinExistence type="predicted"/>
<feature type="domain" description="Glycosyltransferase 61 catalytic" evidence="4">
    <location>
        <begin position="103"/>
        <end position="277"/>
    </location>
</feature>
<dbReference type="Proteomes" id="UP001597546">
    <property type="component" value="Unassembled WGS sequence"/>
</dbReference>
<keyword evidence="3" id="KW-0325">Glycoprotein</keyword>
<evidence type="ECO:0000259" key="4">
    <source>
        <dbReference type="Pfam" id="PF04577"/>
    </source>
</evidence>
<protein>
    <submittedName>
        <fullName evidence="5">Glycosyltransferase family 61 protein</fullName>
    </submittedName>
</protein>
<dbReference type="EMBL" id="JBHULV010000014">
    <property type="protein sequence ID" value="MFD2731058.1"/>
    <property type="molecule type" value="Genomic_DNA"/>
</dbReference>
<reference evidence="6" key="1">
    <citation type="journal article" date="2019" name="Int. J. Syst. Evol. Microbiol.">
        <title>The Global Catalogue of Microorganisms (GCM) 10K type strain sequencing project: providing services to taxonomists for standard genome sequencing and annotation.</title>
        <authorList>
            <consortium name="The Broad Institute Genomics Platform"/>
            <consortium name="The Broad Institute Genome Sequencing Center for Infectious Disease"/>
            <person name="Wu L."/>
            <person name="Ma J."/>
        </authorList>
    </citation>
    <scope>NUCLEOTIDE SEQUENCE [LARGE SCALE GENOMIC DNA]</scope>
    <source>
        <strain evidence="6">KCTC 42456</strain>
    </source>
</reference>
<evidence type="ECO:0000313" key="5">
    <source>
        <dbReference type="EMBL" id="MFD2731058.1"/>
    </source>
</evidence>
<evidence type="ECO:0000256" key="1">
    <source>
        <dbReference type="ARBA" id="ARBA00022676"/>
    </source>
</evidence>
<organism evidence="5 6">
    <name type="scientific">Pedobacter alpinus</name>
    <dbReference type="NCBI Taxonomy" id="1590643"/>
    <lineage>
        <taxon>Bacteria</taxon>
        <taxon>Pseudomonadati</taxon>
        <taxon>Bacteroidota</taxon>
        <taxon>Sphingobacteriia</taxon>
        <taxon>Sphingobacteriales</taxon>
        <taxon>Sphingobacteriaceae</taxon>
        <taxon>Pedobacter</taxon>
    </lineage>
</organism>
<accession>A0ABW5TRG9</accession>
<keyword evidence="1" id="KW-0328">Glycosyltransferase</keyword>